<dbReference type="EMBL" id="CP041345">
    <property type="protein sequence ID" value="QKG78752.1"/>
    <property type="molecule type" value="Genomic_DNA"/>
</dbReference>
<gene>
    <name evidence="2" type="ORF">FHG85_00200</name>
</gene>
<dbReference type="SUPFAM" id="SSF101898">
    <property type="entry name" value="NHL repeat"/>
    <property type="match status" value="1"/>
</dbReference>
<sequence length="891" mass="101279">MKRTVAIILFLSFAIIGLSFLFYWWINNQENKQYKPIDAISPDASIILKIDNFETFVHALKSNRTWNGIDDNKQLETFASIIDYLDSAARFDNTIRTIITSSSTIAAFYNRYPKEDEFCFSISIPKELSKDDVLELVRLQGLGLAKTEEVTIDGNSGILVDTQNGTNSIFAFTVYGNLLLVSNSQEQIVESIEKLKSAQSANTDELFSSVYQTAANGVVANIFINPNELSKTISSNQNTNLVKGLAAWIGLDVIIEQNIVQANGLILLSNNKNEFYKIFTHQKPVNFSLRSYLLAKSKFFVWYGIPQISTYLTDYMDYIDELGLSEPYNKNLSEFLGKTGISLEEFLNAVFDGEVSTTYCDFESKGAYWYMLVNTKSGSGTIQQIERISKSSLEKETFKPDKNYSFIIAKNPIRSYLPILFGNNFLNVYDEYFTVIDNVIVFGPSVESLKLYIEEHLRSNTLAKNSEFSSVLNRVSTTSNLLYYSKGFDSPVFETLKIHNEDFKLTNEIKSSSRNILWQVVGGSQKLFSMLVLQSGNGTVKENKLKDVRWVCKLLAEPFGKPHLLKNHINGEFEVLVQDINNNIYLISKKGHILWKRTVDSKIIGNVRQVDIYRNGKLQMAFATSKKIYVMDRNGKDVTGFPVELVNGISSPLSVFDYENNREYRLFVASPDKHIYCFDKKGKMVEGWLKPKTETVVTTRIGYVKRNGKDYIVVFDKNRPYLLNRRGQERVKIKSLFTKANNSEFYLDRDSKGYHIVTTDTLGVIHRLYLDGTVEQIGIEPLSSRHTFQMSDNQYFFADENKLSIYTKKAEPVNIAISSLGDFDENSLQVLEPEGMVLLSKNQNIYGYNFSGNTQPNFPVPGTTPLIKIDNQNKSYVTLSKHLGVVCINLK</sequence>
<feature type="transmembrane region" description="Helical" evidence="1">
    <location>
        <begin position="7"/>
        <end position="26"/>
    </location>
</feature>
<dbReference type="AlphaFoldDB" id="A0A7D3XC52"/>
<evidence type="ECO:0000313" key="2">
    <source>
        <dbReference type="EMBL" id="QKG78752.1"/>
    </source>
</evidence>
<evidence type="ECO:0000256" key="1">
    <source>
        <dbReference type="SAM" id="Phobius"/>
    </source>
</evidence>
<keyword evidence="1" id="KW-1133">Transmembrane helix</keyword>
<keyword evidence="1" id="KW-0812">Transmembrane</keyword>
<reference evidence="2 3" key="1">
    <citation type="submission" date="2019-07" db="EMBL/GenBank/DDBJ databases">
        <title>Thalassofilum flectens gen. nov., sp. nov., a novel moderate thermophilic anaerobe from a shallow sea hot spring in Kunashir Island (Russia), representing a new family in the order Bacteroidales, and proposal of Thalassofilacea fam. nov.</title>
        <authorList>
            <person name="Kochetkova T.V."/>
            <person name="Podosokorskaya O.A."/>
            <person name="Novikov A."/>
            <person name="Elcheninov A.G."/>
            <person name="Toshchakov S.V."/>
            <person name="Kublanov I.V."/>
        </authorList>
    </citation>
    <scope>NUCLEOTIDE SEQUENCE [LARGE SCALE GENOMIC DNA]</scope>
    <source>
        <strain evidence="2 3">38-H</strain>
    </source>
</reference>
<dbReference type="Proteomes" id="UP000500961">
    <property type="component" value="Chromosome"/>
</dbReference>
<dbReference type="KEGG" id="ttz:FHG85_00200"/>
<accession>A0A7D3XC52</accession>
<dbReference type="InterPro" id="IPR015943">
    <property type="entry name" value="WD40/YVTN_repeat-like_dom_sf"/>
</dbReference>
<dbReference type="Pfam" id="PF11832">
    <property type="entry name" value="DUF3352"/>
    <property type="match status" value="1"/>
</dbReference>
<keyword evidence="3" id="KW-1185">Reference proteome</keyword>
<dbReference type="RefSeq" id="WP_173072268.1">
    <property type="nucleotide sequence ID" value="NZ_CP041345.1"/>
</dbReference>
<evidence type="ECO:0000313" key="3">
    <source>
        <dbReference type="Proteomes" id="UP000500961"/>
    </source>
</evidence>
<organism evidence="2 3">
    <name type="scientific">Tenuifilum thalassicum</name>
    <dbReference type="NCBI Taxonomy" id="2590900"/>
    <lineage>
        <taxon>Bacteria</taxon>
        <taxon>Pseudomonadati</taxon>
        <taxon>Bacteroidota</taxon>
        <taxon>Bacteroidia</taxon>
        <taxon>Bacteroidales</taxon>
        <taxon>Tenuifilaceae</taxon>
        <taxon>Tenuifilum</taxon>
    </lineage>
</organism>
<name>A0A7D3XC52_9BACT</name>
<dbReference type="Gene3D" id="2.130.10.10">
    <property type="entry name" value="YVTN repeat-like/Quinoprotein amine dehydrogenase"/>
    <property type="match status" value="1"/>
</dbReference>
<protein>
    <submittedName>
        <fullName evidence="2">DUF3352 domain-containing protein</fullName>
    </submittedName>
</protein>
<dbReference type="InterPro" id="IPR021787">
    <property type="entry name" value="DUF3352"/>
</dbReference>
<proteinExistence type="predicted"/>
<keyword evidence="1" id="KW-0472">Membrane</keyword>